<evidence type="ECO:0000259" key="1">
    <source>
        <dbReference type="Pfam" id="PF09423"/>
    </source>
</evidence>
<dbReference type="SUPFAM" id="SSF56300">
    <property type="entry name" value="Metallo-dependent phosphatases"/>
    <property type="match status" value="1"/>
</dbReference>
<proteinExistence type="predicted"/>
<dbReference type="InterPro" id="IPR038607">
    <property type="entry name" value="PhoD-like_sf"/>
</dbReference>
<dbReference type="InterPro" id="IPR052900">
    <property type="entry name" value="Phospholipid_Metab_Enz"/>
</dbReference>
<feature type="domain" description="PhoD-like phosphatase metallophosphatase" evidence="1">
    <location>
        <begin position="157"/>
        <end position="511"/>
    </location>
</feature>
<sequence length="528" mass="59127">MSRQRESRGGLSRRQLLRAGLGASALAGGMAPAFVRAAGNRGQTLPDAGSGVQIGDLRGDSAVIWSRTDRDARMRVRWSTAPDFSTIGGEHQLHTLQDTDHTGKVLLSNLPAGSDIHYAVDFLDLADYRSRSEPLQGSFRTPPEADRDIRFLWSGDTVGQGWGINPDIGGMPIYQRMAGLQPDFFIHSGDAIYADNPLSARVELDDGQVWRNLVTEPKSRVAESLDDYRGQYRYNLMDEGLREFYRHVPVIAQWDDHEVTNNWYWEMRKSEDPRYREPSVAKLAARAMRAFQEYTPTRRHPLDPERIYDRFPYGPALEVFRIDLRSYRGPNSDEQPTTLSPESRILGAAQLRWLKRALVESTATWKVIASDMPLGIIVYDDWQEQRGAEAIALRDGPPAGRELEIADLLTHLRDNAVENLVWLTADVHYTAAHYYDPARAVYRDFAPFWEFVSGPLNAGTFGGNPMDNTFGPQVVYQRGAPEGTANLSPLSGRQFFGQVDIAADTHTMTVTLKDTAGTALFTQVLKPA</sequence>
<dbReference type="OrthoDB" id="327733at2"/>
<evidence type="ECO:0000259" key="2">
    <source>
        <dbReference type="Pfam" id="PF16655"/>
    </source>
</evidence>
<dbReference type="EMBL" id="SLWX01000003">
    <property type="protein sequence ID" value="TCO77036.1"/>
    <property type="molecule type" value="Genomic_DNA"/>
</dbReference>
<dbReference type="Pfam" id="PF09423">
    <property type="entry name" value="PhoD"/>
    <property type="match status" value="1"/>
</dbReference>
<dbReference type="InterPro" id="IPR032093">
    <property type="entry name" value="PhoD_N"/>
</dbReference>
<name>A0A4R2L047_9GAMM</name>
<accession>A0A4R2L047</accession>
<dbReference type="PANTHER" id="PTHR43606">
    <property type="entry name" value="PHOSPHATASE, PUTATIVE (AFU_ORTHOLOGUE AFUA_6G08710)-RELATED"/>
    <property type="match status" value="1"/>
</dbReference>
<dbReference type="Proteomes" id="UP000294980">
    <property type="component" value="Unassembled WGS sequence"/>
</dbReference>
<gene>
    <name evidence="3" type="ORF">EV688_10349</name>
</gene>
<dbReference type="PANTHER" id="PTHR43606:SF1">
    <property type="entry name" value="PHOD-LIKE PHOSPHATASE METALLOPHOSPHATASE DOMAIN-CONTAINING PROTEIN"/>
    <property type="match status" value="1"/>
</dbReference>
<organism evidence="3 4">
    <name type="scientific">Chromatocurvus halotolerans</name>
    <dbReference type="NCBI Taxonomy" id="1132028"/>
    <lineage>
        <taxon>Bacteria</taxon>
        <taxon>Pseudomonadati</taxon>
        <taxon>Pseudomonadota</taxon>
        <taxon>Gammaproteobacteria</taxon>
        <taxon>Cellvibrionales</taxon>
        <taxon>Halieaceae</taxon>
        <taxon>Chromatocurvus</taxon>
    </lineage>
</organism>
<dbReference type="CDD" id="cd07389">
    <property type="entry name" value="MPP_PhoD"/>
    <property type="match status" value="1"/>
</dbReference>
<dbReference type="AlphaFoldDB" id="A0A4R2L047"/>
<reference evidence="3 4" key="1">
    <citation type="submission" date="2019-03" db="EMBL/GenBank/DDBJ databases">
        <title>Genomic Encyclopedia of Type Strains, Phase IV (KMG-IV): sequencing the most valuable type-strain genomes for metagenomic binning, comparative biology and taxonomic classification.</title>
        <authorList>
            <person name="Goeker M."/>
        </authorList>
    </citation>
    <scope>NUCLEOTIDE SEQUENCE [LARGE SCALE GENOMIC DNA]</scope>
    <source>
        <strain evidence="3 4">DSM 23344</strain>
    </source>
</reference>
<dbReference type="Gene3D" id="2.60.40.380">
    <property type="entry name" value="Purple acid phosphatase-like, N-terminal"/>
    <property type="match status" value="1"/>
</dbReference>
<dbReference type="Gene3D" id="3.60.21.70">
    <property type="entry name" value="PhoD-like phosphatase"/>
    <property type="match status" value="1"/>
</dbReference>
<dbReference type="InterPro" id="IPR006311">
    <property type="entry name" value="TAT_signal"/>
</dbReference>
<dbReference type="PROSITE" id="PS51318">
    <property type="entry name" value="TAT"/>
    <property type="match status" value="1"/>
</dbReference>
<evidence type="ECO:0000313" key="4">
    <source>
        <dbReference type="Proteomes" id="UP000294980"/>
    </source>
</evidence>
<keyword evidence="4" id="KW-1185">Reference proteome</keyword>
<evidence type="ECO:0000313" key="3">
    <source>
        <dbReference type="EMBL" id="TCO77036.1"/>
    </source>
</evidence>
<dbReference type="InterPro" id="IPR018946">
    <property type="entry name" value="PhoD-like_MPP"/>
</dbReference>
<protein>
    <submittedName>
        <fullName evidence="3">Alkaline phosphatase D</fullName>
    </submittedName>
</protein>
<feature type="domain" description="Phospholipase D N-terminal" evidence="2">
    <location>
        <begin position="51"/>
        <end position="141"/>
    </location>
</feature>
<comment type="caution">
    <text evidence="3">The sequence shown here is derived from an EMBL/GenBank/DDBJ whole genome shotgun (WGS) entry which is preliminary data.</text>
</comment>
<dbReference type="InterPro" id="IPR029052">
    <property type="entry name" value="Metallo-depent_PP-like"/>
</dbReference>
<dbReference type="Pfam" id="PF16655">
    <property type="entry name" value="PhoD_N"/>
    <property type="match status" value="1"/>
</dbReference>
<dbReference type="RefSeq" id="WP_117317430.1">
    <property type="nucleotide sequence ID" value="NZ_QQSW01000008.1"/>
</dbReference>